<keyword evidence="1" id="KW-0805">Transcription regulation</keyword>
<keyword evidence="6" id="KW-1185">Reference proteome</keyword>
<sequence>MKLVRKSINPGQHLPVSMTFKETKTQRNELPHHIHDWNELIYVYNGEGTLLIDQTLYEVNAGDLFVIPANIVHRALPSSEHLITSTAIFFSPALIQQAAFLYAHTKDTIFHLARTEKNYRFHMKQSTTTELEHYLSQLHREMNQSVVDSEKAIFLWLQLILVHLNRHCMSNTTTIKSTNEPEWIREILSYIENHLDQKLELEELARIASISTAHLSRVFKKYLGIGLSDYITSKRLAKAKHQLLNTNMKIENVADSCGFASMPHFYRTFKRHTDLTPAAYRKAEALNT</sequence>
<dbReference type="SUPFAM" id="SSF51215">
    <property type="entry name" value="Regulatory protein AraC"/>
    <property type="match status" value="1"/>
</dbReference>
<evidence type="ECO:0000313" key="5">
    <source>
        <dbReference type="EMBL" id="MEN0645151.1"/>
    </source>
</evidence>
<keyword evidence="3" id="KW-0804">Transcription</keyword>
<evidence type="ECO:0000259" key="4">
    <source>
        <dbReference type="PROSITE" id="PS01124"/>
    </source>
</evidence>
<reference evidence="5 6" key="1">
    <citation type="submission" date="2024-03" db="EMBL/GenBank/DDBJ databases">
        <title>Bacilli Hybrid Assemblies.</title>
        <authorList>
            <person name="Kovac J."/>
        </authorList>
    </citation>
    <scope>NUCLEOTIDE SEQUENCE [LARGE SCALE GENOMIC DNA]</scope>
    <source>
        <strain evidence="5 6">FSL R7-0666</strain>
    </source>
</reference>
<comment type="caution">
    <text evidence="5">The sequence shown here is derived from an EMBL/GenBank/DDBJ whole genome shotgun (WGS) entry which is preliminary data.</text>
</comment>
<evidence type="ECO:0000256" key="2">
    <source>
        <dbReference type="ARBA" id="ARBA00023125"/>
    </source>
</evidence>
<dbReference type="Pfam" id="PF02311">
    <property type="entry name" value="AraC_binding"/>
    <property type="match status" value="1"/>
</dbReference>
<evidence type="ECO:0000256" key="3">
    <source>
        <dbReference type="ARBA" id="ARBA00023163"/>
    </source>
</evidence>
<name>A0ABU9VMM8_9BACI</name>
<dbReference type="InterPro" id="IPR009057">
    <property type="entry name" value="Homeodomain-like_sf"/>
</dbReference>
<keyword evidence="2" id="KW-0238">DNA-binding</keyword>
<organism evidence="5 6">
    <name type="scientific">Alkalicoccobacillus gibsonii</name>
    <dbReference type="NCBI Taxonomy" id="79881"/>
    <lineage>
        <taxon>Bacteria</taxon>
        <taxon>Bacillati</taxon>
        <taxon>Bacillota</taxon>
        <taxon>Bacilli</taxon>
        <taxon>Bacillales</taxon>
        <taxon>Bacillaceae</taxon>
        <taxon>Alkalicoccobacillus</taxon>
    </lineage>
</organism>
<dbReference type="Gene3D" id="1.10.10.60">
    <property type="entry name" value="Homeodomain-like"/>
    <property type="match status" value="2"/>
</dbReference>
<gene>
    <name evidence="5" type="ORF">MKY91_18480</name>
</gene>
<dbReference type="PANTHER" id="PTHR43280:SF2">
    <property type="entry name" value="HTH-TYPE TRANSCRIPTIONAL REGULATOR EXSA"/>
    <property type="match status" value="1"/>
</dbReference>
<dbReference type="Gene3D" id="2.60.120.10">
    <property type="entry name" value="Jelly Rolls"/>
    <property type="match status" value="1"/>
</dbReference>
<dbReference type="PRINTS" id="PR00032">
    <property type="entry name" value="HTHARAC"/>
</dbReference>
<dbReference type="Pfam" id="PF12833">
    <property type="entry name" value="HTH_18"/>
    <property type="match status" value="1"/>
</dbReference>
<accession>A0ABU9VMM8</accession>
<dbReference type="Proteomes" id="UP001418796">
    <property type="component" value="Unassembled WGS sequence"/>
</dbReference>
<dbReference type="InterPro" id="IPR018060">
    <property type="entry name" value="HTH_AraC"/>
</dbReference>
<dbReference type="PANTHER" id="PTHR43280">
    <property type="entry name" value="ARAC-FAMILY TRANSCRIPTIONAL REGULATOR"/>
    <property type="match status" value="1"/>
</dbReference>
<dbReference type="EMBL" id="JBCITK010000001">
    <property type="protein sequence ID" value="MEN0645151.1"/>
    <property type="molecule type" value="Genomic_DNA"/>
</dbReference>
<dbReference type="RefSeq" id="WP_343131749.1">
    <property type="nucleotide sequence ID" value="NZ_JBCITK010000001.1"/>
</dbReference>
<proteinExistence type="predicted"/>
<dbReference type="InterPro" id="IPR003313">
    <property type="entry name" value="AraC-bd"/>
</dbReference>
<dbReference type="InterPro" id="IPR020449">
    <property type="entry name" value="Tscrpt_reg_AraC-type_HTH"/>
</dbReference>
<feature type="domain" description="HTH araC/xylS-type" evidence="4">
    <location>
        <begin position="185"/>
        <end position="283"/>
    </location>
</feature>
<dbReference type="InterPro" id="IPR014710">
    <property type="entry name" value="RmlC-like_jellyroll"/>
</dbReference>
<dbReference type="InterPro" id="IPR037923">
    <property type="entry name" value="HTH-like"/>
</dbReference>
<dbReference type="SMART" id="SM00342">
    <property type="entry name" value="HTH_ARAC"/>
    <property type="match status" value="1"/>
</dbReference>
<protein>
    <submittedName>
        <fullName evidence="5">AraC family transcriptional regulator</fullName>
    </submittedName>
</protein>
<dbReference type="PROSITE" id="PS01124">
    <property type="entry name" value="HTH_ARAC_FAMILY_2"/>
    <property type="match status" value="1"/>
</dbReference>
<evidence type="ECO:0000256" key="1">
    <source>
        <dbReference type="ARBA" id="ARBA00023015"/>
    </source>
</evidence>
<evidence type="ECO:0000313" key="6">
    <source>
        <dbReference type="Proteomes" id="UP001418796"/>
    </source>
</evidence>
<dbReference type="SUPFAM" id="SSF46689">
    <property type="entry name" value="Homeodomain-like"/>
    <property type="match status" value="2"/>
</dbReference>
<dbReference type="InterPro" id="IPR018062">
    <property type="entry name" value="HTH_AraC-typ_CS"/>
</dbReference>
<dbReference type="PROSITE" id="PS00041">
    <property type="entry name" value="HTH_ARAC_FAMILY_1"/>
    <property type="match status" value="1"/>
</dbReference>